<reference evidence="3 4" key="1">
    <citation type="submission" date="2020-08" db="EMBL/GenBank/DDBJ databases">
        <title>Sequencing the genomes of 1000 actinobacteria strains.</title>
        <authorList>
            <person name="Klenk H.-P."/>
        </authorList>
    </citation>
    <scope>NUCLEOTIDE SEQUENCE [LARGE SCALE GENOMIC DNA]</scope>
    <source>
        <strain evidence="3 4">DSM 45362</strain>
    </source>
</reference>
<dbReference type="RefSeq" id="WP_184846633.1">
    <property type="nucleotide sequence ID" value="NZ_JACHMN010000003.1"/>
</dbReference>
<dbReference type="InterPro" id="IPR012341">
    <property type="entry name" value="6hp_glycosidase-like_sf"/>
</dbReference>
<evidence type="ECO:0000256" key="2">
    <source>
        <dbReference type="SAM" id="MobiDB-lite"/>
    </source>
</evidence>
<evidence type="ECO:0000256" key="1">
    <source>
        <dbReference type="ARBA" id="ARBA00022801"/>
    </source>
</evidence>
<keyword evidence="1 3" id="KW-0378">Hydrolase</keyword>
<dbReference type="GO" id="GO:0005975">
    <property type="term" value="P:carbohydrate metabolic process"/>
    <property type="evidence" value="ECO:0007669"/>
    <property type="project" value="InterPro"/>
</dbReference>
<proteinExistence type="predicted"/>
<dbReference type="EMBL" id="JACHMN010000003">
    <property type="protein sequence ID" value="MBB5874478.1"/>
    <property type="molecule type" value="Genomic_DNA"/>
</dbReference>
<dbReference type="PANTHER" id="PTHR33886:SF8">
    <property type="entry name" value="UNSATURATED RHAMNOGALACTURONAN HYDROLASE (EUROFUNG)"/>
    <property type="match status" value="1"/>
</dbReference>
<name>A0A841C3Y4_9ACTN</name>
<dbReference type="Proteomes" id="UP000587527">
    <property type="component" value="Unassembled WGS sequence"/>
</dbReference>
<comment type="caution">
    <text evidence="3">The sequence shown here is derived from an EMBL/GenBank/DDBJ whole genome shotgun (WGS) entry which is preliminary data.</text>
</comment>
<accession>A0A841C3Y4</accession>
<dbReference type="Gene3D" id="1.50.10.10">
    <property type="match status" value="2"/>
</dbReference>
<keyword evidence="4" id="KW-1185">Reference proteome</keyword>
<dbReference type="Pfam" id="PF07470">
    <property type="entry name" value="Glyco_hydro_88"/>
    <property type="match status" value="1"/>
</dbReference>
<protein>
    <submittedName>
        <fullName evidence="3">Rhamnogalacturonyl hydrolase YesR</fullName>
    </submittedName>
</protein>
<feature type="region of interest" description="Disordered" evidence="2">
    <location>
        <begin position="211"/>
        <end position="243"/>
    </location>
</feature>
<dbReference type="SUPFAM" id="SSF48208">
    <property type="entry name" value="Six-hairpin glycosidases"/>
    <property type="match status" value="1"/>
</dbReference>
<dbReference type="InterPro" id="IPR052043">
    <property type="entry name" value="PolySaccharide_Degr_Enz"/>
</dbReference>
<dbReference type="GO" id="GO:0016787">
    <property type="term" value="F:hydrolase activity"/>
    <property type="evidence" value="ECO:0007669"/>
    <property type="project" value="UniProtKB-KW"/>
</dbReference>
<sequence>MRDTIESVASRTLDHDYRVWGFGEGMALLGLLRAGDRYDRPEWIDAVADLVVPSLGWRAEPTDHLIPVEVLVELHRLRPGIRVDAAVARFVAAVWRDGAPLPVHRPDLVELGDTVWVDCMHTDSPGLALAGQPDAATAAMTLACARLQDESGLFSHGFTTSTGLANGVHWGRGQGWALHGLVALPPADPERDAAYGALRRRASRLLAALARHENGPGRGSENGPGRGPENGAANGPEDRHERDGTWRTIVDDPAAPVEHSVSALVAAGIYHGLRTGMVDPSRRALADRSLRAAVTALDGYGGLPVSAATPAGTTDSYLHRTTGVFPWGQGPLLLALLDAATP</sequence>
<dbReference type="PANTHER" id="PTHR33886">
    <property type="entry name" value="UNSATURATED RHAMNOGALACTURONAN HYDROLASE (EUROFUNG)"/>
    <property type="match status" value="1"/>
</dbReference>
<feature type="compositionally biased region" description="Gly residues" evidence="2">
    <location>
        <begin position="216"/>
        <end position="228"/>
    </location>
</feature>
<organism evidence="3 4">
    <name type="scientific">Allocatelliglobosispora scoriae</name>
    <dbReference type="NCBI Taxonomy" id="643052"/>
    <lineage>
        <taxon>Bacteria</taxon>
        <taxon>Bacillati</taxon>
        <taxon>Actinomycetota</taxon>
        <taxon>Actinomycetes</taxon>
        <taxon>Micromonosporales</taxon>
        <taxon>Micromonosporaceae</taxon>
        <taxon>Allocatelliglobosispora</taxon>
    </lineage>
</organism>
<dbReference type="AlphaFoldDB" id="A0A841C3Y4"/>
<dbReference type="InterPro" id="IPR010905">
    <property type="entry name" value="Glyco_hydro_88"/>
</dbReference>
<dbReference type="InterPro" id="IPR008928">
    <property type="entry name" value="6-hairpin_glycosidase_sf"/>
</dbReference>
<evidence type="ECO:0000313" key="3">
    <source>
        <dbReference type="EMBL" id="MBB5874478.1"/>
    </source>
</evidence>
<gene>
    <name evidence="3" type="ORF">F4553_007912</name>
</gene>
<evidence type="ECO:0000313" key="4">
    <source>
        <dbReference type="Proteomes" id="UP000587527"/>
    </source>
</evidence>